<feature type="region of interest" description="Disordered" evidence="1">
    <location>
        <begin position="1"/>
        <end position="65"/>
    </location>
</feature>
<sequence>MAPIPTTGAHRYQRLINRNGERARRGHTRTTDLRREPTNPRRHPTDQKQVNPGKQQSSIRNEVGVWGLPRRTALWLSNPRGVDAPAPGTAGTGTSGRHRATRPTNYRAASRDKRNRGRSLNKALADVAEDAPTAAGGSTSSIASRASTSATVGASRTSAGRWRTRPFGRFTASSAARISGRSAGDGWARIRWSRRNRQPPAGRIRGHRPLSRRRGSPTKRGPIPSGECATTAKLRVKRVEHLATETTYCQITKNWPDVVPDVPLVGDTRRRLQGDQL</sequence>
<reference evidence="2 3" key="1">
    <citation type="submission" date="2018-11" db="EMBL/GenBank/DDBJ databases">
        <title>Sequencing the genomes of 1000 actinobacteria strains.</title>
        <authorList>
            <person name="Klenk H.-P."/>
        </authorList>
    </citation>
    <scope>NUCLEOTIDE SEQUENCE [LARGE SCALE GENOMIC DNA]</scope>
    <source>
        <strain evidence="2 3">DSM 43634</strain>
    </source>
</reference>
<evidence type="ECO:0000313" key="2">
    <source>
        <dbReference type="EMBL" id="ROP30409.1"/>
    </source>
</evidence>
<protein>
    <submittedName>
        <fullName evidence="2">Uncharacterized protein</fullName>
    </submittedName>
</protein>
<feature type="region of interest" description="Disordered" evidence="1">
    <location>
        <begin position="192"/>
        <end position="227"/>
    </location>
</feature>
<dbReference type="EMBL" id="RJKL01000001">
    <property type="protein sequence ID" value="ROP30409.1"/>
    <property type="molecule type" value="Genomic_DNA"/>
</dbReference>
<gene>
    <name evidence="2" type="ORF">EDD30_3255</name>
</gene>
<accession>A0A3N1GJM0</accession>
<feature type="compositionally biased region" description="Low complexity" evidence="1">
    <location>
        <begin position="131"/>
        <end position="151"/>
    </location>
</feature>
<name>A0A3N1GJM0_9ACTN</name>
<feature type="compositionally biased region" description="Basic residues" evidence="1">
    <location>
        <begin position="204"/>
        <end position="217"/>
    </location>
</feature>
<dbReference type="AlphaFoldDB" id="A0A3N1GJM0"/>
<evidence type="ECO:0000256" key="1">
    <source>
        <dbReference type="SAM" id="MobiDB-lite"/>
    </source>
</evidence>
<evidence type="ECO:0000313" key="3">
    <source>
        <dbReference type="Proteomes" id="UP000271683"/>
    </source>
</evidence>
<feature type="region of interest" description="Disordered" evidence="1">
    <location>
        <begin position="77"/>
        <end position="160"/>
    </location>
</feature>
<feature type="compositionally biased region" description="Polar residues" evidence="1">
    <location>
        <begin position="47"/>
        <end position="60"/>
    </location>
</feature>
<proteinExistence type="predicted"/>
<feature type="compositionally biased region" description="Basic and acidic residues" evidence="1">
    <location>
        <begin position="19"/>
        <end position="46"/>
    </location>
</feature>
<organism evidence="2 3">
    <name type="scientific">Couchioplanes caeruleus</name>
    <dbReference type="NCBI Taxonomy" id="56438"/>
    <lineage>
        <taxon>Bacteria</taxon>
        <taxon>Bacillati</taxon>
        <taxon>Actinomycetota</taxon>
        <taxon>Actinomycetes</taxon>
        <taxon>Micromonosporales</taxon>
        <taxon>Micromonosporaceae</taxon>
        <taxon>Couchioplanes</taxon>
    </lineage>
</organism>
<dbReference type="Proteomes" id="UP000271683">
    <property type="component" value="Unassembled WGS sequence"/>
</dbReference>
<comment type="caution">
    <text evidence="2">The sequence shown here is derived from an EMBL/GenBank/DDBJ whole genome shotgun (WGS) entry which is preliminary data.</text>
</comment>